<feature type="non-terminal residue" evidence="1">
    <location>
        <position position="59"/>
    </location>
</feature>
<evidence type="ECO:0000313" key="1">
    <source>
        <dbReference type="EMBL" id="CAA9249053.1"/>
    </source>
</evidence>
<proteinExistence type="predicted"/>
<gene>
    <name evidence="1" type="ORF">AVDCRST_MAG08-2016</name>
</gene>
<accession>A0A6J4ID14</accession>
<name>A0A6J4ID14_9PROT</name>
<protein>
    <submittedName>
        <fullName evidence="1">Uncharacterized protein</fullName>
    </submittedName>
</protein>
<organism evidence="1">
    <name type="scientific">uncultured Acetobacteraceae bacterium</name>
    <dbReference type="NCBI Taxonomy" id="169975"/>
    <lineage>
        <taxon>Bacteria</taxon>
        <taxon>Pseudomonadati</taxon>
        <taxon>Pseudomonadota</taxon>
        <taxon>Alphaproteobacteria</taxon>
        <taxon>Acetobacterales</taxon>
        <taxon>Acetobacteraceae</taxon>
        <taxon>environmental samples</taxon>
    </lineage>
</organism>
<reference evidence="1" key="1">
    <citation type="submission" date="2020-02" db="EMBL/GenBank/DDBJ databases">
        <authorList>
            <person name="Meier V. D."/>
        </authorList>
    </citation>
    <scope>NUCLEOTIDE SEQUENCE</scope>
    <source>
        <strain evidence="1">AVDCRST_MAG08</strain>
    </source>
</reference>
<dbReference type="AlphaFoldDB" id="A0A6J4ID14"/>
<dbReference type="EMBL" id="CADCTG010000164">
    <property type="protein sequence ID" value="CAA9249053.1"/>
    <property type="molecule type" value="Genomic_DNA"/>
</dbReference>
<sequence>ADVNPPLRAERRVHGRTGPPGFRCLAAARAEPAARRRVTRACSRQAAADHRGRQQAAGL</sequence>
<feature type="non-terminal residue" evidence="1">
    <location>
        <position position="1"/>
    </location>
</feature>